<dbReference type="AlphaFoldDB" id="A0ABD6CMY5"/>
<reference evidence="3 4" key="1">
    <citation type="journal article" date="2019" name="Int. J. Syst. Evol. Microbiol.">
        <title>The Global Catalogue of Microorganisms (GCM) 10K type strain sequencing project: providing services to taxonomists for standard genome sequencing and annotation.</title>
        <authorList>
            <consortium name="The Broad Institute Genomics Platform"/>
            <consortium name="The Broad Institute Genome Sequencing Center for Infectious Disease"/>
            <person name="Wu L."/>
            <person name="Ma J."/>
        </authorList>
    </citation>
    <scope>NUCLEOTIDE SEQUENCE [LARGE SCALE GENOMIC DNA]</scope>
    <source>
        <strain evidence="3 4">CGMCC 1.12121</strain>
    </source>
</reference>
<dbReference type="PANTHER" id="PTHR43777">
    <property type="entry name" value="MOLYBDENUM COFACTOR CYTIDYLYLTRANSFERASE"/>
    <property type="match status" value="1"/>
</dbReference>
<protein>
    <submittedName>
        <fullName evidence="3">NTP transferase domain-containing protein</fullName>
    </submittedName>
</protein>
<dbReference type="CDD" id="cd04182">
    <property type="entry name" value="GT_2_like_f"/>
    <property type="match status" value="1"/>
</dbReference>
<feature type="compositionally biased region" description="Acidic residues" evidence="1">
    <location>
        <begin position="15"/>
        <end position="30"/>
    </location>
</feature>
<dbReference type="EMBL" id="JBHUDK010000010">
    <property type="protein sequence ID" value="MFD1599534.1"/>
    <property type="molecule type" value="Genomic_DNA"/>
</dbReference>
<evidence type="ECO:0000256" key="1">
    <source>
        <dbReference type="SAM" id="MobiDB-lite"/>
    </source>
</evidence>
<organism evidence="3 4">
    <name type="scientific">Halobellus rarus</name>
    <dbReference type="NCBI Taxonomy" id="1126237"/>
    <lineage>
        <taxon>Archaea</taxon>
        <taxon>Methanobacteriati</taxon>
        <taxon>Methanobacteriota</taxon>
        <taxon>Stenosarchaea group</taxon>
        <taxon>Halobacteria</taxon>
        <taxon>Halobacteriales</taxon>
        <taxon>Haloferacaceae</taxon>
        <taxon>Halobellus</taxon>
    </lineage>
</organism>
<feature type="region of interest" description="Disordered" evidence="1">
    <location>
        <begin position="1"/>
        <end position="38"/>
    </location>
</feature>
<proteinExistence type="predicted"/>
<feature type="compositionally biased region" description="Basic and acidic residues" evidence="1">
    <location>
        <begin position="237"/>
        <end position="251"/>
    </location>
</feature>
<evidence type="ECO:0000313" key="3">
    <source>
        <dbReference type="EMBL" id="MFD1599534.1"/>
    </source>
</evidence>
<feature type="region of interest" description="Disordered" evidence="1">
    <location>
        <begin position="209"/>
        <end position="251"/>
    </location>
</feature>
<feature type="domain" description="MobA-like NTP transferase" evidence="2">
    <location>
        <begin position="41"/>
        <end position="202"/>
    </location>
</feature>
<evidence type="ECO:0000313" key="4">
    <source>
        <dbReference type="Proteomes" id="UP001597085"/>
    </source>
</evidence>
<dbReference type="Pfam" id="PF12804">
    <property type="entry name" value="NTP_transf_3"/>
    <property type="match status" value="1"/>
</dbReference>
<accession>A0ABD6CMY5</accession>
<dbReference type="PANTHER" id="PTHR43777:SF1">
    <property type="entry name" value="MOLYBDENUM COFACTOR CYTIDYLYLTRANSFERASE"/>
    <property type="match status" value="1"/>
</dbReference>
<dbReference type="RefSeq" id="WP_256420830.1">
    <property type="nucleotide sequence ID" value="NZ_JANHDI010000004.1"/>
</dbReference>
<feature type="compositionally biased region" description="Acidic residues" evidence="1">
    <location>
        <begin position="223"/>
        <end position="236"/>
    </location>
</feature>
<dbReference type="Gene3D" id="3.90.550.10">
    <property type="entry name" value="Spore Coat Polysaccharide Biosynthesis Protein SpsA, Chain A"/>
    <property type="match status" value="1"/>
</dbReference>
<name>A0ABD6CMY5_9EURY</name>
<keyword evidence="4" id="KW-1185">Reference proteome</keyword>
<dbReference type="GO" id="GO:0016779">
    <property type="term" value="F:nucleotidyltransferase activity"/>
    <property type="evidence" value="ECO:0007669"/>
    <property type="project" value="UniProtKB-ARBA"/>
</dbReference>
<dbReference type="InterPro" id="IPR025877">
    <property type="entry name" value="MobA-like_NTP_Trfase"/>
</dbReference>
<comment type="caution">
    <text evidence="3">The sequence shown here is derived from an EMBL/GenBank/DDBJ whole genome shotgun (WGS) entry which is preliminary data.</text>
</comment>
<gene>
    <name evidence="3" type="ORF">ACFSBX_11265</name>
</gene>
<dbReference type="SUPFAM" id="SSF53448">
    <property type="entry name" value="Nucleotide-diphospho-sugar transferases"/>
    <property type="match status" value="1"/>
</dbReference>
<evidence type="ECO:0000259" key="2">
    <source>
        <dbReference type="Pfam" id="PF12804"/>
    </source>
</evidence>
<sequence length="251" mass="26261">MTDGEVDLPVVSPPFDEEGADEEGSSEEDDDRTRDRSRVAGVLLAAGTSDRFGDRNKLLATHDGDPLVRHAARTLLDAGLDPVVAVVGHEADRVVDALAGLDVAVVANDAYDTGQASSLRAGIGALRDSDAQVDAAVIALGDMPFVDPETVETLVAAYDAGVGDALAAAHDGVRGNPVLFDRRFFDALADVAGDVGGREILLTSGDSACVSVSDPGVRRDVDEPGDLAESEGEPDETERRPNDDSERNENR</sequence>
<keyword evidence="3" id="KW-0808">Transferase</keyword>
<dbReference type="InterPro" id="IPR029044">
    <property type="entry name" value="Nucleotide-diphossugar_trans"/>
</dbReference>
<dbReference type="Proteomes" id="UP001597085">
    <property type="component" value="Unassembled WGS sequence"/>
</dbReference>